<accession>A0A9Q1KMF6</accession>
<reference evidence="2" key="1">
    <citation type="submission" date="2022-04" db="EMBL/GenBank/DDBJ databases">
        <title>Carnegiea gigantea Genome sequencing and assembly v2.</title>
        <authorList>
            <person name="Copetti D."/>
            <person name="Sanderson M.J."/>
            <person name="Burquez A."/>
            <person name="Wojciechowski M.F."/>
        </authorList>
    </citation>
    <scope>NUCLEOTIDE SEQUENCE</scope>
    <source>
        <strain evidence="2">SGP5-SGP5p</strain>
        <tissue evidence="2">Aerial part</tissue>
    </source>
</reference>
<sequence length="284" mass="31880">MVFSILCCITAAKVETGRLDILKSHGLGDKPEEQIPMSILWLLPQFILLGAMDGFPPSMARYMTIFTEGVFGGGRWDHGQCSFCLHRKTYFVDKAKHLNPKVGHLKVPPMIPLWFYQQGKKFFSKFLSRCASAFAAYDYEEGLCLQCFFSVMCCITAASVEPRRLGIVEAHGLIDKSDGKIPINIFWLLPQFALLEGVFGAGIMGSTLLVYIVGKISHQGSKKTSWFQSKLNRSHLGNYYWVLAALCAVNLVLYIVIGITYCYLHFTDIDRNRPQDVSADSEPL</sequence>
<keyword evidence="1" id="KW-0472">Membrane</keyword>
<dbReference type="EMBL" id="JAKOGI010000077">
    <property type="protein sequence ID" value="KAJ8445494.1"/>
    <property type="molecule type" value="Genomic_DNA"/>
</dbReference>
<keyword evidence="3" id="KW-1185">Reference proteome</keyword>
<proteinExistence type="predicted"/>
<name>A0A9Q1KMF6_9CARY</name>
<comment type="caution">
    <text evidence="2">The sequence shown here is derived from an EMBL/GenBank/DDBJ whole genome shotgun (WGS) entry which is preliminary data.</text>
</comment>
<dbReference type="PANTHER" id="PTHR11654">
    <property type="entry name" value="OLIGOPEPTIDE TRANSPORTER-RELATED"/>
    <property type="match status" value="1"/>
</dbReference>
<organism evidence="2 3">
    <name type="scientific">Carnegiea gigantea</name>
    <dbReference type="NCBI Taxonomy" id="171969"/>
    <lineage>
        <taxon>Eukaryota</taxon>
        <taxon>Viridiplantae</taxon>
        <taxon>Streptophyta</taxon>
        <taxon>Embryophyta</taxon>
        <taxon>Tracheophyta</taxon>
        <taxon>Spermatophyta</taxon>
        <taxon>Magnoliopsida</taxon>
        <taxon>eudicotyledons</taxon>
        <taxon>Gunneridae</taxon>
        <taxon>Pentapetalae</taxon>
        <taxon>Caryophyllales</taxon>
        <taxon>Cactineae</taxon>
        <taxon>Cactaceae</taxon>
        <taxon>Cactoideae</taxon>
        <taxon>Echinocereeae</taxon>
        <taxon>Carnegiea</taxon>
    </lineage>
</organism>
<protein>
    <submittedName>
        <fullName evidence="2">Uncharacterized protein</fullName>
    </submittedName>
</protein>
<dbReference type="AlphaFoldDB" id="A0A9Q1KMF6"/>
<evidence type="ECO:0000256" key="1">
    <source>
        <dbReference type="SAM" id="Phobius"/>
    </source>
</evidence>
<keyword evidence="1" id="KW-0812">Transmembrane</keyword>
<feature type="transmembrane region" description="Helical" evidence="1">
    <location>
        <begin position="185"/>
        <end position="213"/>
    </location>
</feature>
<feature type="transmembrane region" description="Helical" evidence="1">
    <location>
        <begin position="239"/>
        <end position="264"/>
    </location>
</feature>
<dbReference type="Gene3D" id="1.20.1250.20">
    <property type="entry name" value="MFS general substrate transporter like domains"/>
    <property type="match status" value="2"/>
</dbReference>
<dbReference type="Proteomes" id="UP001153076">
    <property type="component" value="Unassembled WGS sequence"/>
</dbReference>
<dbReference type="OrthoDB" id="1181826at2759"/>
<dbReference type="InterPro" id="IPR036259">
    <property type="entry name" value="MFS_trans_sf"/>
</dbReference>
<gene>
    <name evidence="2" type="ORF">Cgig2_031307</name>
</gene>
<keyword evidence="1" id="KW-1133">Transmembrane helix</keyword>
<evidence type="ECO:0000313" key="2">
    <source>
        <dbReference type="EMBL" id="KAJ8445494.1"/>
    </source>
</evidence>
<evidence type="ECO:0000313" key="3">
    <source>
        <dbReference type="Proteomes" id="UP001153076"/>
    </source>
</evidence>